<dbReference type="PANTHER" id="PTHR42760">
    <property type="entry name" value="SHORT-CHAIN DEHYDROGENASES/REDUCTASES FAMILY MEMBER"/>
    <property type="match status" value="1"/>
</dbReference>
<protein>
    <submittedName>
        <fullName evidence="2">3-oxoacyl-ACP reductase FabG</fullName>
        <ecNumber evidence="2">1.1.1.100</ecNumber>
    </submittedName>
</protein>
<reference evidence="2 3" key="1">
    <citation type="submission" date="2022-09" db="EMBL/GenBank/DDBJ databases">
        <title>Chelativorans salina sp. nov., a novel slightly halophilic bacterium isolated from a saline lake sediment enrichment.</title>
        <authorList>
            <person name="Gao L."/>
            <person name="Fang B.-Z."/>
            <person name="Li W.-J."/>
        </authorList>
    </citation>
    <scope>NUCLEOTIDE SEQUENCE [LARGE SCALE GENOMIC DNA]</scope>
    <source>
        <strain evidence="2 3">EGI FJ00035</strain>
    </source>
</reference>
<dbReference type="RefSeq" id="WP_260907130.1">
    <property type="nucleotide sequence ID" value="NZ_JAOCZP010000012.1"/>
</dbReference>
<dbReference type="PRINTS" id="PR00081">
    <property type="entry name" value="GDHRDH"/>
</dbReference>
<dbReference type="SUPFAM" id="SSF51735">
    <property type="entry name" value="NAD(P)-binding Rossmann-fold domains"/>
    <property type="match status" value="1"/>
</dbReference>
<keyword evidence="3" id="KW-1185">Reference proteome</keyword>
<keyword evidence="2" id="KW-0560">Oxidoreductase</keyword>
<organism evidence="2 3">
    <name type="scientific">Chelativorans salis</name>
    <dbReference type="NCBI Taxonomy" id="2978478"/>
    <lineage>
        <taxon>Bacteria</taxon>
        <taxon>Pseudomonadati</taxon>
        <taxon>Pseudomonadota</taxon>
        <taxon>Alphaproteobacteria</taxon>
        <taxon>Hyphomicrobiales</taxon>
        <taxon>Phyllobacteriaceae</taxon>
        <taxon>Chelativorans</taxon>
    </lineage>
</organism>
<proteinExistence type="inferred from homology"/>
<dbReference type="InterPro" id="IPR036291">
    <property type="entry name" value="NAD(P)-bd_dom_sf"/>
</dbReference>
<dbReference type="Proteomes" id="UP001320831">
    <property type="component" value="Unassembled WGS sequence"/>
</dbReference>
<comment type="similarity">
    <text evidence="1">Belongs to the short-chain dehydrogenases/reductases (SDR) family.</text>
</comment>
<evidence type="ECO:0000313" key="3">
    <source>
        <dbReference type="Proteomes" id="UP001320831"/>
    </source>
</evidence>
<dbReference type="NCBIfam" id="NF009466">
    <property type="entry name" value="PRK12826.1-2"/>
    <property type="match status" value="1"/>
</dbReference>
<name>A0ABT2LUP1_9HYPH</name>
<dbReference type="PRINTS" id="PR00080">
    <property type="entry name" value="SDRFAMILY"/>
</dbReference>
<dbReference type="EMBL" id="JAOCZP010000012">
    <property type="protein sequence ID" value="MCT7378257.1"/>
    <property type="molecule type" value="Genomic_DNA"/>
</dbReference>
<gene>
    <name evidence="2" type="primary">fabG</name>
    <name evidence="2" type="ORF">N5A92_24910</name>
</gene>
<dbReference type="PANTHER" id="PTHR42760:SF129">
    <property type="entry name" value="OXIDOREDUCTASE"/>
    <property type="match status" value="1"/>
</dbReference>
<dbReference type="Gene3D" id="3.40.50.720">
    <property type="entry name" value="NAD(P)-binding Rossmann-like Domain"/>
    <property type="match status" value="1"/>
</dbReference>
<comment type="caution">
    <text evidence="2">The sequence shown here is derived from an EMBL/GenBank/DDBJ whole genome shotgun (WGS) entry which is preliminary data.</text>
</comment>
<dbReference type="GO" id="GO:0004316">
    <property type="term" value="F:3-oxoacyl-[acyl-carrier-protein] reductase (NADPH) activity"/>
    <property type="evidence" value="ECO:0007669"/>
    <property type="project" value="UniProtKB-EC"/>
</dbReference>
<sequence>MSHADHQAQVAVVTGGSSGIGLATANALLRAGYRVAFFSHQPDRVIAASDTLSARHGRGRIFSQAVDLREVAAVRGFFAEVEARWAPPAILVCNAGYSPKRNGGRVRVEDVDPDEWQDVLSINLTGALVCCRCALPGMVKRRSGRIVFIGSLAGRTIPRIAGAAYAASKSGLLGLSRSIVSEYAQFGITANTVAPGRIATDMAGPTDSPANREALSRIPIGRLGHAEDIARAVLFLAAPQADFINGAVLDVNGGEFTP</sequence>
<dbReference type="InterPro" id="IPR002347">
    <property type="entry name" value="SDR_fam"/>
</dbReference>
<evidence type="ECO:0000313" key="2">
    <source>
        <dbReference type="EMBL" id="MCT7378257.1"/>
    </source>
</evidence>
<dbReference type="EC" id="1.1.1.100" evidence="2"/>
<dbReference type="Pfam" id="PF13561">
    <property type="entry name" value="adh_short_C2"/>
    <property type="match status" value="1"/>
</dbReference>
<evidence type="ECO:0000256" key="1">
    <source>
        <dbReference type="ARBA" id="ARBA00006484"/>
    </source>
</evidence>
<accession>A0ABT2LUP1</accession>